<evidence type="ECO:0000259" key="2">
    <source>
        <dbReference type="PROSITE" id="PS50234"/>
    </source>
</evidence>
<protein>
    <recommendedName>
        <fullName evidence="2">VWFA domain-containing protein</fullName>
    </recommendedName>
</protein>
<reference evidence="3 4" key="1">
    <citation type="submission" date="2023-09" db="EMBL/GenBank/DDBJ databases">
        <title>Pangenome analysis of Batrachochytrium dendrobatidis and related Chytrids.</title>
        <authorList>
            <person name="Yacoub M.N."/>
            <person name="Stajich J.E."/>
            <person name="James T.Y."/>
        </authorList>
    </citation>
    <scope>NUCLEOTIDE SEQUENCE [LARGE SCALE GENOMIC DNA]</scope>
    <source>
        <strain evidence="3 4">JEL0888</strain>
    </source>
</reference>
<dbReference type="SUPFAM" id="SSF53300">
    <property type="entry name" value="vWA-like"/>
    <property type="match status" value="1"/>
</dbReference>
<proteinExistence type="predicted"/>
<gene>
    <name evidence="3" type="ORF">HK105_209257</name>
</gene>
<dbReference type="PROSITE" id="PS50234">
    <property type="entry name" value="VWFA"/>
    <property type="match status" value="1"/>
</dbReference>
<dbReference type="Gene3D" id="3.40.50.410">
    <property type="entry name" value="von Willebrand factor, type A domain"/>
    <property type="match status" value="1"/>
</dbReference>
<dbReference type="EMBL" id="JADGIZ020000128">
    <property type="protein sequence ID" value="KAL2911277.1"/>
    <property type="molecule type" value="Genomic_DNA"/>
</dbReference>
<dbReference type="PANTHER" id="PTHR34706:SF2">
    <property type="entry name" value="RFEF"/>
    <property type="match status" value="1"/>
</dbReference>
<dbReference type="PANTHER" id="PTHR34706">
    <property type="entry name" value="SLR1338 PROTEIN"/>
    <property type="match status" value="1"/>
</dbReference>
<sequence>MPQPPVPDLILDSADVFAVASAITSTMLSALYLLAHYLPPHPKAAGAAKSVHAHTPVAVAAAAPAAPAAIARAETPRPASPRPGTPGGRAHKGMDRKALLAKIKQAELELAKLVAAEPASAAGGADAVVAGASREAAAAAALHGPAGANVSIIWERLRRCVAQNELHAFYDDAKLVPVVERLSKVDFAALGRKWHLPGPMVYDLCQLALYDVVFFIDDSGSMVAEENGERIDDLKFILTKSAEVMTLFDDDGIQVEFMNAKDLRGVGIRSVEQARELVERVHFSGLTPLGTNFKSKVLDPLVLARAVTNRMPKPVLLIVISDGEPAREPRDTFANAIHHVQGVCEMSKYGSGAFAIEYGLVGTDPDALAYLTSLESDPVIGHLLDCTSNYEEEAQEFEKLGAKLTPELWLLKLCIGAIDSEYDRHNAASE</sequence>
<dbReference type="InterPro" id="IPR002035">
    <property type="entry name" value="VWF_A"/>
</dbReference>
<evidence type="ECO:0000313" key="3">
    <source>
        <dbReference type="EMBL" id="KAL2911277.1"/>
    </source>
</evidence>
<name>A0ABR4MVI6_9FUNG</name>
<accession>A0ABR4MVI6</accession>
<feature type="region of interest" description="Disordered" evidence="1">
    <location>
        <begin position="70"/>
        <end position="94"/>
    </location>
</feature>
<feature type="domain" description="VWFA" evidence="2">
    <location>
        <begin position="211"/>
        <end position="408"/>
    </location>
</feature>
<organism evidence="3 4">
    <name type="scientific">Polyrhizophydium stewartii</name>
    <dbReference type="NCBI Taxonomy" id="2732419"/>
    <lineage>
        <taxon>Eukaryota</taxon>
        <taxon>Fungi</taxon>
        <taxon>Fungi incertae sedis</taxon>
        <taxon>Chytridiomycota</taxon>
        <taxon>Chytridiomycota incertae sedis</taxon>
        <taxon>Chytridiomycetes</taxon>
        <taxon>Rhizophydiales</taxon>
        <taxon>Rhizophydiales incertae sedis</taxon>
        <taxon>Polyrhizophydium</taxon>
    </lineage>
</organism>
<evidence type="ECO:0000313" key="4">
    <source>
        <dbReference type="Proteomes" id="UP001527925"/>
    </source>
</evidence>
<dbReference type="Proteomes" id="UP001527925">
    <property type="component" value="Unassembled WGS sequence"/>
</dbReference>
<dbReference type="InterPro" id="IPR036465">
    <property type="entry name" value="vWFA_dom_sf"/>
</dbReference>
<comment type="caution">
    <text evidence="3">The sequence shown here is derived from an EMBL/GenBank/DDBJ whole genome shotgun (WGS) entry which is preliminary data.</text>
</comment>
<keyword evidence="4" id="KW-1185">Reference proteome</keyword>
<evidence type="ECO:0000256" key="1">
    <source>
        <dbReference type="SAM" id="MobiDB-lite"/>
    </source>
</evidence>